<gene>
    <name evidence="2" type="ORF">DFO68_13013</name>
</gene>
<sequence length="89" mass="10154">MTHRDDEPAFMDDEGPSNDLPAFISTTNARELYGLREGETVAEAITRHQDEGAAVRRLTPDEMAELRRDMAESSAWARAELARRRKEHK</sequence>
<organism evidence="2 3">
    <name type="scientific">Halomonas ventosae</name>
    <dbReference type="NCBI Taxonomy" id="229007"/>
    <lineage>
        <taxon>Bacteria</taxon>
        <taxon>Pseudomonadati</taxon>
        <taxon>Pseudomonadota</taxon>
        <taxon>Gammaproteobacteria</taxon>
        <taxon>Oceanospirillales</taxon>
        <taxon>Halomonadaceae</taxon>
        <taxon>Halomonas</taxon>
    </lineage>
</organism>
<protein>
    <submittedName>
        <fullName evidence="2">Uncharacterized protein</fullName>
    </submittedName>
</protein>
<proteinExistence type="predicted"/>
<feature type="region of interest" description="Disordered" evidence="1">
    <location>
        <begin position="1"/>
        <end position="22"/>
    </location>
</feature>
<dbReference type="AlphaFoldDB" id="A0A4R6GQI8"/>
<reference evidence="2 3" key="1">
    <citation type="submission" date="2019-03" db="EMBL/GenBank/DDBJ databases">
        <title>Freshwater and sediment microbial communities from various areas in North America, analyzing microbe dynamics in response to fracking.</title>
        <authorList>
            <person name="Lamendella R."/>
        </authorList>
    </citation>
    <scope>NUCLEOTIDE SEQUENCE [LARGE SCALE GENOMIC DNA]</scope>
    <source>
        <strain evidence="2 3">1_TX</strain>
    </source>
</reference>
<dbReference type="RefSeq" id="WP_432206850.1">
    <property type="nucleotide sequence ID" value="NZ_SNWH01000030.1"/>
</dbReference>
<dbReference type="EMBL" id="SNWH01000030">
    <property type="protein sequence ID" value="TDN97582.1"/>
    <property type="molecule type" value="Genomic_DNA"/>
</dbReference>
<keyword evidence="3" id="KW-1185">Reference proteome</keyword>
<evidence type="ECO:0000256" key="1">
    <source>
        <dbReference type="SAM" id="MobiDB-lite"/>
    </source>
</evidence>
<accession>A0A4R6GQI8</accession>
<dbReference type="Proteomes" id="UP000295150">
    <property type="component" value="Unassembled WGS sequence"/>
</dbReference>
<name>A0A4R6GQI8_9GAMM</name>
<evidence type="ECO:0000313" key="2">
    <source>
        <dbReference type="EMBL" id="TDN97582.1"/>
    </source>
</evidence>
<evidence type="ECO:0000313" key="3">
    <source>
        <dbReference type="Proteomes" id="UP000295150"/>
    </source>
</evidence>
<comment type="caution">
    <text evidence="2">The sequence shown here is derived from an EMBL/GenBank/DDBJ whole genome shotgun (WGS) entry which is preliminary data.</text>
</comment>